<dbReference type="PROSITE" id="PS50005">
    <property type="entry name" value="TPR"/>
    <property type="match status" value="1"/>
</dbReference>
<sequence length="427" mass="49168">MESLGQKIRQRRQEKGLTQSQLAEGLVSASAISQIEADKINPSYKLLCGIAERLEVPLDYFLTETGEYLEHSTSHKLAKTFILAKEYANAVPILENLLATGAGDELDLLMDVSTCFIHLNNLTSVKELLEKVMTMSLKADDHRAHVWALHRLGLVYFKQHNLSLAMHYWQRAYDSLLEMGVEDSFLKAEITTNLAVTYNRLGHYDQSTDLFLNSQDLLKNSSNLYHLATNYLGLGRSHYGKKEYKQAQEYWQEAMTLFKSLDHIQYSIMVKENFAILRGELGEHEAALEILQECTRQYVELGLDQLLSNNHAEIAKVLIRLERDEEASQHLDEAFALCQPDSKYHAQCYNVRSLLHAFRHEYEAAIEAALQSAEIFRLLEMVHDYHKLRLHVSDLFKKLGDYKSSTEVLEETQQYIQNYFRDKGILL</sequence>
<dbReference type="AlphaFoldDB" id="A0A1Y0IQZ0"/>
<dbReference type="GO" id="GO:0003677">
    <property type="term" value="F:DNA binding"/>
    <property type="evidence" value="ECO:0007669"/>
    <property type="project" value="InterPro"/>
</dbReference>
<dbReference type="SMART" id="SM00530">
    <property type="entry name" value="HTH_XRE"/>
    <property type="match status" value="1"/>
</dbReference>
<dbReference type="Pfam" id="PF01381">
    <property type="entry name" value="HTH_3"/>
    <property type="match status" value="1"/>
</dbReference>
<name>A0A1Y0IQZ0_9BACL</name>
<dbReference type="Gene3D" id="1.25.40.10">
    <property type="entry name" value="Tetratricopeptide repeat domain"/>
    <property type="match status" value="3"/>
</dbReference>
<dbReference type="InterPro" id="IPR010982">
    <property type="entry name" value="Lambda_DNA-bd_dom_sf"/>
</dbReference>
<dbReference type="RefSeq" id="WP_087457620.1">
    <property type="nucleotide sequence ID" value="NZ_CP021434.1"/>
</dbReference>
<evidence type="ECO:0000313" key="4">
    <source>
        <dbReference type="Proteomes" id="UP000195437"/>
    </source>
</evidence>
<dbReference type="SMART" id="SM00028">
    <property type="entry name" value="TPR"/>
    <property type="match status" value="4"/>
</dbReference>
<dbReference type="InterPro" id="IPR053163">
    <property type="entry name" value="HTH-type_regulator_Rgg"/>
</dbReference>
<evidence type="ECO:0000313" key="3">
    <source>
        <dbReference type="EMBL" id="ARU62256.1"/>
    </source>
</evidence>
<dbReference type="InterPro" id="IPR001387">
    <property type="entry name" value="Cro/C1-type_HTH"/>
</dbReference>
<dbReference type="PANTHER" id="PTHR37038">
    <property type="entry name" value="TRANSCRIPTIONAL REGULATOR-RELATED"/>
    <property type="match status" value="1"/>
</dbReference>
<dbReference type="SUPFAM" id="SSF48452">
    <property type="entry name" value="TPR-like"/>
    <property type="match status" value="2"/>
</dbReference>
<dbReference type="PROSITE" id="PS50943">
    <property type="entry name" value="HTH_CROC1"/>
    <property type="match status" value="1"/>
</dbReference>
<keyword evidence="4" id="KW-1185">Reference proteome</keyword>
<dbReference type="CDD" id="cd00093">
    <property type="entry name" value="HTH_XRE"/>
    <property type="match status" value="1"/>
</dbReference>
<dbReference type="EMBL" id="CP021434">
    <property type="protein sequence ID" value="ARU62256.1"/>
    <property type="molecule type" value="Genomic_DNA"/>
</dbReference>
<protein>
    <recommendedName>
        <fullName evidence="2">HTH cro/C1-type domain-containing protein</fullName>
    </recommendedName>
</protein>
<reference evidence="4" key="1">
    <citation type="submission" date="2017-05" db="EMBL/GenBank/DDBJ databases">
        <authorList>
            <person name="Sung H."/>
        </authorList>
    </citation>
    <scope>NUCLEOTIDE SEQUENCE [LARGE SCALE GENOMIC DNA]</scope>
    <source>
        <strain evidence="4">AR23208</strain>
    </source>
</reference>
<dbReference type="Gene3D" id="1.10.260.40">
    <property type="entry name" value="lambda repressor-like DNA-binding domains"/>
    <property type="match status" value="1"/>
</dbReference>
<accession>A0A1Y0IQZ0</accession>
<proteinExistence type="predicted"/>
<feature type="repeat" description="TPR" evidence="1">
    <location>
        <begin position="228"/>
        <end position="261"/>
    </location>
</feature>
<dbReference type="PANTHER" id="PTHR37038:SF14">
    <property type="entry name" value="TRANSCRIPTIONAL ACTIVATOR"/>
    <property type="match status" value="1"/>
</dbReference>
<evidence type="ECO:0000259" key="2">
    <source>
        <dbReference type="PROSITE" id="PS50943"/>
    </source>
</evidence>
<dbReference type="InterPro" id="IPR019734">
    <property type="entry name" value="TPR_rpt"/>
</dbReference>
<organism evidence="3 4">
    <name type="scientific">Tumebacillus avium</name>
    <dbReference type="NCBI Taxonomy" id="1903704"/>
    <lineage>
        <taxon>Bacteria</taxon>
        <taxon>Bacillati</taxon>
        <taxon>Bacillota</taxon>
        <taxon>Bacilli</taxon>
        <taxon>Bacillales</taxon>
        <taxon>Alicyclobacillaceae</taxon>
        <taxon>Tumebacillus</taxon>
    </lineage>
</organism>
<gene>
    <name evidence="3" type="ORF">CBW65_15495</name>
</gene>
<dbReference type="KEGG" id="tum:CBW65_15495"/>
<keyword evidence="1" id="KW-0802">TPR repeat</keyword>
<evidence type="ECO:0000256" key="1">
    <source>
        <dbReference type="PROSITE-ProRule" id="PRU00339"/>
    </source>
</evidence>
<dbReference type="Proteomes" id="UP000195437">
    <property type="component" value="Chromosome"/>
</dbReference>
<dbReference type="InterPro" id="IPR011990">
    <property type="entry name" value="TPR-like_helical_dom_sf"/>
</dbReference>
<dbReference type="OrthoDB" id="2470999at2"/>
<dbReference type="Pfam" id="PF13424">
    <property type="entry name" value="TPR_12"/>
    <property type="match status" value="1"/>
</dbReference>
<feature type="domain" description="HTH cro/C1-type" evidence="2">
    <location>
        <begin position="8"/>
        <end position="61"/>
    </location>
</feature>
<dbReference type="SUPFAM" id="SSF47413">
    <property type="entry name" value="lambda repressor-like DNA-binding domains"/>
    <property type="match status" value="1"/>
</dbReference>